<dbReference type="SMART" id="SM00827">
    <property type="entry name" value="PKS_AT"/>
    <property type="match status" value="1"/>
</dbReference>
<dbReference type="InterPro" id="IPR014043">
    <property type="entry name" value="Acyl_transferase_dom"/>
</dbReference>
<gene>
    <name evidence="5" type="ORF">FAZ78_25385</name>
</gene>
<dbReference type="SUPFAM" id="SSF55048">
    <property type="entry name" value="Probable ACP-binding domain of malonyl-CoA ACP transacylase"/>
    <property type="match status" value="1"/>
</dbReference>
<reference evidence="5 6" key="1">
    <citation type="submission" date="2019-04" db="EMBL/GenBank/DDBJ databases">
        <title>Crypto-aerobic microbial life in anoxic (sulfidic) marine sediments.</title>
        <authorList>
            <person name="Bhattacharya S."/>
            <person name="Roy C."/>
            <person name="Mondal N."/>
            <person name="Sarkar J."/>
            <person name="Mandal S."/>
            <person name="Rameez M.J."/>
            <person name="Ghosh W."/>
        </authorList>
    </citation>
    <scope>NUCLEOTIDE SEQUENCE [LARGE SCALE GENOMIC DNA]</scope>
    <source>
        <strain evidence="5 6">SBBC</strain>
    </source>
</reference>
<dbReference type="GO" id="GO:0006633">
    <property type="term" value="P:fatty acid biosynthetic process"/>
    <property type="evidence" value="ECO:0007669"/>
    <property type="project" value="TreeGrafter"/>
</dbReference>
<dbReference type="InterPro" id="IPR009081">
    <property type="entry name" value="PP-bd_ACP"/>
</dbReference>
<evidence type="ECO:0000256" key="1">
    <source>
        <dbReference type="ARBA" id="ARBA00022450"/>
    </source>
</evidence>
<evidence type="ECO:0000313" key="5">
    <source>
        <dbReference type="EMBL" id="TKA93894.1"/>
    </source>
</evidence>
<dbReference type="InterPro" id="IPR020806">
    <property type="entry name" value="PKS_PP-bd"/>
</dbReference>
<feature type="domain" description="Carrier" evidence="4">
    <location>
        <begin position="247"/>
        <end position="325"/>
    </location>
</feature>
<dbReference type="GO" id="GO:0004312">
    <property type="term" value="F:fatty acid synthase activity"/>
    <property type="evidence" value="ECO:0007669"/>
    <property type="project" value="TreeGrafter"/>
</dbReference>
<dbReference type="InterPro" id="IPR001227">
    <property type="entry name" value="Ac_transferase_dom_sf"/>
</dbReference>
<proteinExistence type="predicted"/>
<protein>
    <submittedName>
        <fullName evidence="5">Acyltransferase domain-containing protein</fullName>
    </submittedName>
</protein>
<dbReference type="Proteomes" id="UP000306340">
    <property type="component" value="Unassembled WGS sequence"/>
</dbReference>
<sequence length="338" mass="35706">RAEADRLLPLLPPGIDIAARNAPKLTVLAGPSEAITGMQAALDAAGIAWTRLHTSHAFHSAMMDPVCDALAGSIRGLPLQAGEIPWVSCVTAAWVTQDQARDPAYWAGQARATVNFDAAIRVAATEGQPPVLLEVGAGSTLSAFAAQCLSRLGHGGILHSLPDHTRSVSDGFAMADALARLWAAGVPVDWARSGPRGSRRVPLPTYPFERRRHWIDPPPRAVAADPLPLQTLPSEVSPVVMTSTLPPRSLRLSADILALLADLSGEELEPDQAGLSFLELGFDSLFLGQVTQRLSRDYAVELTFRQLLSDFPSPAALAAHLDAVLPPDAAPAPAQPVA</sequence>
<keyword evidence="3 5" id="KW-0808">Transferase</keyword>
<dbReference type="Gene3D" id="1.10.1200.10">
    <property type="entry name" value="ACP-like"/>
    <property type="match status" value="1"/>
</dbReference>
<evidence type="ECO:0000256" key="2">
    <source>
        <dbReference type="ARBA" id="ARBA00022553"/>
    </source>
</evidence>
<dbReference type="Gene3D" id="3.30.70.3290">
    <property type="match status" value="1"/>
</dbReference>
<dbReference type="RefSeq" id="WP_136794858.1">
    <property type="nucleotide sequence ID" value="NZ_SWAU01000583.1"/>
</dbReference>
<organism evidence="5 6">
    <name type="scientific">Cereibacter changlensis</name>
    <dbReference type="NCBI Taxonomy" id="402884"/>
    <lineage>
        <taxon>Bacteria</taxon>
        <taxon>Pseudomonadati</taxon>
        <taxon>Pseudomonadota</taxon>
        <taxon>Alphaproteobacteria</taxon>
        <taxon>Rhodobacterales</taxon>
        <taxon>Paracoccaceae</taxon>
        <taxon>Cereibacter</taxon>
    </lineage>
</organism>
<accession>A0A4U0YV50</accession>
<dbReference type="InterPro" id="IPR016035">
    <property type="entry name" value="Acyl_Trfase/lysoPLipase"/>
</dbReference>
<keyword evidence="2" id="KW-0597">Phosphoprotein</keyword>
<dbReference type="InterPro" id="IPR050091">
    <property type="entry name" value="PKS_NRPS_Biosynth_Enz"/>
</dbReference>
<dbReference type="Pfam" id="PF00698">
    <property type="entry name" value="Acyl_transf_1"/>
    <property type="match status" value="1"/>
</dbReference>
<dbReference type="SUPFAM" id="SSF47336">
    <property type="entry name" value="ACP-like"/>
    <property type="match status" value="1"/>
</dbReference>
<dbReference type="Pfam" id="PF00550">
    <property type="entry name" value="PP-binding"/>
    <property type="match status" value="1"/>
</dbReference>
<dbReference type="Gene3D" id="3.30.70.250">
    <property type="entry name" value="Malonyl-CoA ACP transacylase, ACP-binding"/>
    <property type="match status" value="1"/>
</dbReference>
<dbReference type="GO" id="GO:0031177">
    <property type="term" value="F:phosphopantetheine binding"/>
    <property type="evidence" value="ECO:0007669"/>
    <property type="project" value="InterPro"/>
</dbReference>
<feature type="non-terminal residue" evidence="5">
    <location>
        <position position="1"/>
    </location>
</feature>
<dbReference type="AlphaFoldDB" id="A0A4U0YV50"/>
<dbReference type="PROSITE" id="PS50075">
    <property type="entry name" value="CARRIER"/>
    <property type="match status" value="1"/>
</dbReference>
<feature type="non-terminal residue" evidence="5">
    <location>
        <position position="338"/>
    </location>
</feature>
<dbReference type="EMBL" id="SWAU01000583">
    <property type="protein sequence ID" value="TKA93894.1"/>
    <property type="molecule type" value="Genomic_DNA"/>
</dbReference>
<dbReference type="Gene3D" id="3.40.366.10">
    <property type="entry name" value="Malonyl-Coenzyme A Acyl Carrier Protein, domain 2"/>
    <property type="match status" value="1"/>
</dbReference>
<dbReference type="PANTHER" id="PTHR43775">
    <property type="entry name" value="FATTY ACID SYNTHASE"/>
    <property type="match status" value="1"/>
</dbReference>
<evidence type="ECO:0000256" key="3">
    <source>
        <dbReference type="ARBA" id="ARBA00022679"/>
    </source>
</evidence>
<keyword evidence="5" id="KW-0012">Acyltransferase</keyword>
<dbReference type="SMART" id="SM00823">
    <property type="entry name" value="PKS_PP"/>
    <property type="match status" value="1"/>
</dbReference>
<keyword evidence="1" id="KW-0596">Phosphopantetheine</keyword>
<evidence type="ECO:0000259" key="4">
    <source>
        <dbReference type="PROSITE" id="PS50075"/>
    </source>
</evidence>
<evidence type="ECO:0000313" key="6">
    <source>
        <dbReference type="Proteomes" id="UP000306340"/>
    </source>
</evidence>
<comment type="caution">
    <text evidence="5">The sequence shown here is derived from an EMBL/GenBank/DDBJ whole genome shotgun (WGS) entry which is preliminary data.</text>
</comment>
<dbReference type="InterPro" id="IPR016036">
    <property type="entry name" value="Malonyl_transacylase_ACP-bd"/>
</dbReference>
<dbReference type="PANTHER" id="PTHR43775:SF51">
    <property type="entry name" value="INACTIVE PHENOLPHTHIOCEROL SYNTHESIS POLYKETIDE SYNTHASE TYPE I PKS1-RELATED"/>
    <property type="match status" value="1"/>
</dbReference>
<name>A0A4U0YV50_9RHOB</name>
<dbReference type="SUPFAM" id="SSF52151">
    <property type="entry name" value="FabD/lysophospholipase-like"/>
    <property type="match status" value="1"/>
</dbReference>
<dbReference type="InterPro" id="IPR036736">
    <property type="entry name" value="ACP-like_sf"/>
</dbReference>